<feature type="transmembrane region" description="Helical" evidence="6">
    <location>
        <begin position="94"/>
        <end position="115"/>
    </location>
</feature>
<sequence length="300" mass="31998">MGCRSCLQCILKLNNFLLAIVGALLIAYSLWMLNEYSAHHPGAPAPAPYYASLELPHGQASGVVLGRAIFEEPALVHSHWHWPDLSKWRLPAPWFIYGTLALGIFTTLTSCTGLIGAESGSRVCLSCYNLGLLLLVGGQVIAGALIYFDRSWEEDIPRDPTGQLDKARRFVGTNRDLAKIAGCAVLAIEVVGWVLSMVLRALLPSRRQPYYDSDDDYAPAARAPLLPRNAATGPAGAAGGTAAPARRNDQWSSRMKAKYGLDTAELANDPARPRTAASQSGAAEGAAVEAPAAGSRCSIL</sequence>
<gene>
    <name evidence="7" type="ORF">KFL_001940060</name>
</gene>
<feature type="compositionally biased region" description="Low complexity" evidence="5">
    <location>
        <begin position="228"/>
        <end position="245"/>
    </location>
</feature>
<dbReference type="AlphaFoldDB" id="A0A1Y1I553"/>
<dbReference type="EMBL" id="DF237143">
    <property type="protein sequence ID" value="GAQ84549.1"/>
    <property type="molecule type" value="Genomic_DNA"/>
</dbReference>
<feature type="transmembrane region" description="Helical" evidence="6">
    <location>
        <begin position="177"/>
        <end position="199"/>
    </location>
</feature>
<evidence type="ECO:0000256" key="3">
    <source>
        <dbReference type="ARBA" id="ARBA00022989"/>
    </source>
</evidence>
<evidence type="ECO:0000313" key="8">
    <source>
        <dbReference type="Proteomes" id="UP000054558"/>
    </source>
</evidence>
<dbReference type="Proteomes" id="UP000054558">
    <property type="component" value="Unassembled WGS sequence"/>
</dbReference>
<keyword evidence="8" id="KW-1185">Reference proteome</keyword>
<keyword evidence="2 6" id="KW-0812">Transmembrane</keyword>
<dbReference type="InterPro" id="IPR018499">
    <property type="entry name" value="Tetraspanin/Peripherin"/>
</dbReference>
<feature type="region of interest" description="Disordered" evidence="5">
    <location>
        <begin position="228"/>
        <end position="300"/>
    </location>
</feature>
<keyword evidence="4 6" id="KW-0472">Membrane</keyword>
<evidence type="ECO:0000256" key="6">
    <source>
        <dbReference type="SAM" id="Phobius"/>
    </source>
</evidence>
<accession>A0A1Y1I553</accession>
<organism evidence="7 8">
    <name type="scientific">Klebsormidium nitens</name>
    <name type="common">Green alga</name>
    <name type="synonym">Ulothrix nitens</name>
    <dbReference type="NCBI Taxonomy" id="105231"/>
    <lineage>
        <taxon>Eukaryota</taxon>
        <taxon>Viridiplantae</taxon>
        <taxon>Streptophyta</taxon>
        <taxon>Klebsormidiophyceae</taxon>
        <taxon>Klebsormidiales</taxon>
        <taxon>Klebsormidiaceae</taxon>
        <taxon>Klebsormidium</taxon>
    </lineage>
</organism>
<feature type="transmembrane region" description="Helical" evidence="6">
    <location>
        <begin position="12"/>
        <end position="31"/>
    </location>
</feature>
<reference evidence="7 8" key="1">
    <citation type="journal article" date="2014" name="Nat. Commun.">
        <title>Klebsormidium flaccidum genome reveals primary factors for plant terrestrial adaptation.</title>
        <authorList>
            <person name="Hori K."/>
            <person name="Maruyama F."/>
            <person name="Fujisawa T."/>
            <person name="Togashi T."/>
            <person name="Yamamoto N."/>
            <person name="Seo M."/>
            <person name="Sato S."/>
            <person name="Yamada T."/>
            <person name="Mori H."/>
            <person name="Tajima N."/>
            <person name="Moriyama T."/>
            <person name="Ikeuchi M."/>
            <person name="Watanabe M."/>
            <person name="Wada H."/>
            <person name="Kobayashi K."/>
            <person name="Saito M."/>
            <person name="Masuda T."/>
            <person name="Sasaki-Sekimoto Y."/>
            <person name="Mashiguchi K."/>
            <person name="Awai K."/>
            <person name="Shimojima M."/>
            <person name="Masuda S."/>
            <person name="Iwai M."/>
            <person name="Nobusawa T."/>
            <person name="Narise T."/>
            <person name="Kondo S."/>
            <person name="Saito H."/>
            <person name="Sato R."/>
            <person name="Murakawa M."/>
            <person name="Ihara Y."/>
            <person name="Oshima-Yamada Y."/>
            <person name="Ohtaka K."/>
            <person name="Satoh M."/>
            <person name="Sonobe K."/>
            <person name="Ishii M."/>
            <person name="Ohtani R."/>
            <person name="Kanamori-Sato M."/>
            <person name="Honoki R."/>
            <person name="Miyazaki D."/>
            <person name="Mochizuki H."/>
            <person name="Umetsu J."/>
            <person name="Higashi K."/>
            <person name="Shibata D."/>
            <person name="Kamiya Y."/>
            <person name="Sato N."/>
            <person name="Nakamura Y."/>
            <person name="Tabata S."/>
            <person name="Ida S."/>
            <person name="Kurokawa K."/>
            <person name="Ohta H."/>
        </authorList>
    </citation>
    <scope>NUCLEOTIDE SEQUENCE [LARGE SCALE GENOMIC DNA]</scope>
    <source>
        <strain evidence="7 8">NIES-2285</strain>
    </source>
</reference>
<evidence type="ECO:0008006" key="9">
    <source>
        <dbReference type="Google" id="ProtNLM"/>
    </source>
</evidence>
<evidence type="ECO:0000256" key="5">
    <source>
        <dbReference type="SAM" id="MobiDB-lite"/>
    </source>
</evidence>
<name>A0A1Y1I553_KLENI</name>
<feature type="transmembrane region" description="Helical" evidence="6">
    <location>
        <begin position="127"/>
        <end position="148"/>
    </location>
</feature>
<dbReference type="Pfam" id="PF00335">
    <property type="entry name" value="Tetraspanin"/>
    <property type="match status" value="1"/>
</dbReference>
<dbReference type="OrthoDB" id="432835at2759"/>
<dbReference type="GO" id="GO:0016020">
    <property type="term" value="C:membrane"/>
    <property type="evidence" value="ECO:0007669"/>
    <property type="project" value="UniProtKB-SubCell"/>
</dbReference>
<protein>
    <recommendedName>
        <fullName evidence="9">Tetraspanin family protein</fullName>
    </recommendedName>
</protein>
<proteinExistence type="predicted"/>
<comment type="subcellular location">
    <subcellularLocation>
        <location evidence="1">Membrane</location>
        <topology evidence="1">Multi-pass membrane protein</topology>
    </subcellularLocation>
</comment>
<evidence type="ECO:0000256" key="2">
    <source>
        <dbReference type="ARBA" id="ARBA00022692"/>
    </source>
</evidence>
<evidence type="ECO:0000256" key="4">
    <source>
        <dbReference type="ARBA" id="ARBA00023136"/>
    </source>
</evidence>
<feature type="compositionally biased region" description="Low complexity" evidence="5">
    <location>
        <begin position="276"/>
        <end position="300"/>
    </location>
</feature>
<dbReference type="OMA" id="NGCCLYI"/>
<evidence type="ECO:0000313" key="7">
    <source>
        <dbReference type="EMBL" id="GAQ84549.1"/>
    </source>
</evidence>
<evidence type="ECO:0000256" key="1">
    <source>
        <dbReference type="ARBA" id="ARBA00004141"/>
    </source>
</evidence>
<keyword evidence="3 6" id="KW-1133">Transmembrane helix</keyword>